<evidence type="ECO:0000313" key="2">
    <source>
        <dbReference type="Proteomes" id="UP001155483"/>
    </source>
</evidence>
<evidence type="ECO:0000313" key="1">
    <source>
        <dbReference type="EMBL" id="MCU7551874.1"/>
    </source>
</evidence>
<proteinExistence type="predicted"/>
<dbReference type="PANTHER" id="PTHR46182">
    <property type="entry name" value="FI19480P1"/>
    <property type="match status" value="1"/>
</dbReference>
<evidence type="ECO:0008006" key="3">
    <source>
        <dbReference type="Google" id="ProtNLM"/>
    </source>
</evidence>
<dbReference type="GO" id="GO:0016020">
    <property type="term" value="C:membrane"/>
    <property type="evidence" value="ECO:0007669"/>
    <property type="project" value="TreeGrafter"/>
</dbReference>
<accession>A0A9X3BH34</accession>
<protein>
    <recommendedName>
        <fullName evidence="3">PKD domain-containing protein</fullName>
    </recommendedName>
</protein>
<dbReference type="Proteomes" id="UP001155483">
    <property type="component" value="Unassembled WGS sequence"/>
</dbReference>
<sequence length="242" mass="27084">MKAIKALMVYTILVFVCLQNNSCKKDNELQPDANTYEKPPEANWEIRLPASRPANFVYLDATAAFSVNGRIARYNWSKVSGPASYNIENPDSAVTKVGNLEEGVYQFKLVVTDNTGLSSDSIKGIDVVDHVQFILMDYKTLIFTGLKKENDPVNHINFMRTAPIPNGYDPEKIKAVLVFGGIGALLPDKGSLQWFQIAKGGSNKYVAYYKVENNSIVAYEYYDVSPFGSFYFIANELKVLFD</sequence>
<name>A0A9X3BH34_9BACT</name>
<dbReference type="InterPro" id="IPR013783">
    <property type="entry name" value="Ig-like_fold"/>
</dbReference>
<dbReference type="EMBL" id="JAOTIF010000024">
    <property type="protein sequence ID" value="MCU7551874.1"/>
    <property type="molecule type" value="Genomic_DNA"/>
</dbReference>
<reference evidence="1" key="2">
    <citation type="submission" date="2023-04" db="EMBL/GenBank/DDBJ databases">
        <title>Paracnuella aquatica gen. nov., sp. nov., a member of the family Chitinophagaceae isolated from a hot spring.</title>
        <authorList>
            <person name="Wang C."/>
        </authorList>
    </citation>
    <scope>NUCLEOTIDE SEQUENCE</scope>
    <source>
        <strain evidence="1">LB-8</strain>
    </source>
</reference>
<gene>
    <name evidence="1" type="ORF">OCK74_22330</name>
</gene>
<organism evidence="1 2">
    <name type="scientific">Paraflavisolibacter caeni</name>
    <dbReference type="NCBI Taxonomy" id="2982496"/>
    <lineage>
        <taxon>Bacteria</taxon>
        <taxon>Pseudomonadati</taxon>
        <taxon>Bacteroidota</taxon>
        <taxon>Chitinophagia</taxon>
        <taxon>Chitinophagales</taxon>
        <taxon>Chitinophagaceae</taxon>
        <taxon>Paraflavisolibacter</taxon>
    </lineage>
</organism>
<dbReference type="InterPro" id="IPR029865">
    <property type="entry name" value="KIAA0319-like"/>
</dbReference>
<dbReference type="AlphaFoldDB" id="A0A9X3BH34"/>
<dbReference type="GO" id="GO:0031410">
    <property type="term" value="C:cytoplasmic vesicle"/>
    <property type="evidence" value="ECO:0007669"/>
    <property type="project" value="TreeGrafter"/>
</dbReference>
<dbReference type="RefSeq" id="WP_279299312.1">
    <property type="nucleotide sequence ID" value="NZ_JAOTIF010000024.1"/>
</dbReference>
<dbReference type="Pfam" id="PF22352">
    <property type="entry name" value="K319L-like_PKD"/>
    <property type="match status" value="1"/>
</dbReference>
<dbReference type="Gene3D" id="2.60.40.10">
    <property type="entry name" value="Immunoglobulins"/>
    <property type="match status" value="1"/>
</dbReference>
<keyword evidence="2" id="KW-1185">Reference proteome</keyword>
<reference evidence="1" key="1">
    <citation type="submission" date="2022-09" db="EMBL/GenBank/DDBJ databases">
        <authorList>
            <person name="Yuan C."/>
            <person name="Ke Z."/>
        </authorList>
    </citation>
    <scope>NUCLEOTIDE SEQUENCE</scope>
    <source>
        <strain evidence="1">LB-8</strain>
    </source>
</reference>
<dbReference type="PANTHER" id="PTHR46182:SF2">
    <property type="entry name" value="FI19480P1"/>
    <property type="match status" value="1"/>
</dbReference>
<comment type="caution">
    <text evidence="1">The sequence shown here is derived from an EMBL/GenBank/DDBJ whole genome shotgun (WGS) entry which is preliminary data.</text>
</comment>